<dbReference type="AlphaFoldDB" id="A0A5N8XFI5"/>
<dbReference type="InterPro" id="IPR022536">
    <property type="entry name" value="EspC"/>
</dbReference>
<dbReference type="RefSeq" id="WP_322724406.1">
    <property type="nucleotide sequence ID" value="NZ_VJZC01000072.1"/>
</dbReference>
<dbReference type="GO" id="GO:0009306">
    <property type="term" value="P:protein secretion"/>
    <property type="evidence" value="ECO:0007669"/>
    <property type="project" value="InterPro"/>
</dbReference>
<keyword evidence="2" id="KW-1185">Reference proteome</keyword>
<proteinExistence type="predicted"/>
<name>A0A5N8XFI5_9ACTN</name>
<evidence type="ECO:0008006" key="3">
    <source>
        <dbReference type="Google" id="ProtNLM"/>
    </source>
</evidence>
<reference evidence="1 2" key="1">
    <citation type="submission" date="2019-07" db="EMBL/GenBank/DDBJ databases">
        <title>New species of Amycolatopsis and Streptomyces.</title>
        <authorList>
            <person name="Duangmal K."/>
            <person name="Teo W.F.A."/>
            <person name="Lipun K."/>
        </authorList>
    </citation>
    <scope>NUCLEOTIDE SEQUENCE [LARGE SCALE GENOMIC DNA]</scope>
    <source>
        <strain evidence="1 2">NBRC 106415</strain>
    </source>
</reference>
<gene>
    <name evidence="1" type="ORF">FNH08_13490</name>
</gene>
<organism evidence="1 2">
    <name type="scientific">Streptomyces spongiae</name>
    <dbReference type="NCBI Taxonomy" id="565072"/>
    <lineage>
        <taxon>Bacteria</taxon>
        <taxon>Bacillati</taxon>
        <taxon>Actinomycetota</taxon>
        <taxon>Actinomycetes</taxon>
        <taxon>Kitasatosporales</taxon>
        <taxon>Streptomycetaceae</taxon>
        <taxon>Streptomyces</taxon>
    </lineage>
</organism>
<evidence type="ECO:0000313" key="2">
    <source>
        <dbReference type="Proteomes" id="UP000400924"/>
    </source>
</evidence>
<dbReference type="Pfam" id="PF10824">
    <property type="entry name" value="T7SS_ESX_EspC"/>
    <property type="match status" value="1"/>
</dbReference>
<sequence length="101" mass="11265">MTDPTVKVVTDGLRTDARMWDRESERMGNIHQAVEGLRLSRIQAGLFQVVFSAYESAINQISARCAEGQQRMDEVATALIKNANAYDNREADVKQSIDGAY</sequence>
<dbReference type="EMBL" id="VJZC01000072">
    <property type="protein sequence ID" value="MPY58147.1"/>
    <property type="molecule type" value="Genomic_DNA"/>
</dbReference>
<protein>
    <recommendedName>
        <fullName evidence="3">ESX-1 secretion-associated protein</fullName>
    </recommendedName>
</protein>
<comment type="caution">
    <text evidence="1">The sequence shown here is derived from an EMBL/GenBank/DDBJ whole genome shotgun (WGS) entry which is preliminary data.</text>
</comment>
<evidence type="ECO:0000313" key="1">
    <source>
        <dbReference type="EMBL" id="MPY58147.1"/>
    </source>
</evidence>
<accession>A0A5N8XFI5</accession>
<dbReference type="Proteomes" id="UP000400924">
    <property type="component" value="Unassembled WGS sequence"/>
</dbReference>
<dbReference type="Gene3D" id="1.10.287.1060">
    <property type="entry name" value="ESAT-6-like"/>
    <property type="match status" value="1"/>
</dbReference>